<accession>A0A2G2VW45</accession>
<evidence type="ECO:0000259" key="4">
    <source>
        <dbReference type="PROSITE" id="PS01031"/>
    </source>
</evidence>
<evidence type="ECO:0000256" key="2">
    <source>
        <dbReference type="RuleBase" id="RU003616"/>
    </source>
</evidence>
<organism evidence="5 6">
    <name type="scientific">Capsicum baccatum</name>
    <name type="common">Peruvian pepper</name>
    <dbReference type="NCBI Taxonomy" id="33114"/>
    <lineage>
        <taxon>Eukaryota</taxon>
        <taxon>Viridiplantae</taxon>
        <taxon>Streptophyta</taxon>
        <taxon>Embryophyta</taxon>
        <taxon>Tracheophyta</taxon>
        <taxon>Spermatophyta</taxon>
        <taxon>Magnoliopsida</taxon>
        <taxon>eudicotyledons</taxon>
        <taxon>Gunneridae</taxon>
        <taxon>Pentapetalae</taxon>
        <taxon>asterids</taxon>
        <taxon>lamiids</taxon>
        <taxon>Solanales</taxon>
        <taxon>Solanaceae</taxon>
        <taxon>Solanoideae</taxon>
        <taxon>Capsiceae</taxon>
        <taxon>Capsicum</taxon>
    </lineage>
</organism>
<protein>
    <recommendedName>
        <fullName evidence="4">SHSP domain-containing protein</fullName>
    </recommendedName>
</protein>
<dbReference type="InterPro" id="IPR002068">
    <property type="entry name" value="A-crystallin/Hsp20_dom"/>
</dbReference>
<dbReference type="AlphaFoldDB" id="A0A2G2VW45"/>
<dbReference type="Proteomes" id="UP000224567">
    <property type="component" value="Unassembled WGS sequence"/>
</dbReference>
<reference evidence="5 6" key="1">
    <citation type="journal article" date="2017" name="Genome Biol.">
        <title>New reference genome sequences of hot pepper reveal the massive evolution of plant disease-resistance genes by retroduplication.</title>
        <authorList>
            <person name="Kim S."/>
            <person name="Park J."/>
            <person name="Yeom S.I."/>
            <person name="Kim Y.M."/>
            <person name="Seo E."/>
            <person name="Kim K.T."/>
            <person name="Kim M.S."/>
            <person name="Lee J.M."/>
            <person name="Cheong K."/>
            <person name="Shin H.S."/>
            <person name="Kim S.B."/>
            <person name="Han K."/>
            <person name="Lee J."/>
            <person name="Park M."/>
            <person name="Lee H.A."/>
            <person name="Lee H.Y."/>
            <person name="Lee Y."/>
            <person name="Oh S."/>
            <person name="Lee J.H."/>
            <person name="Choi E."/>
            <person name="Choi E."/>
            <person name="Lee S.E."/>
            <person name="Jeon J."/>
            <person name="Kim H."/>
            <person name="Choi G."/>
            <person name="Song H."/>
            <person name="Lee J."/>
            <person name="Lee S.C."/>
            <person name="Kwon J.K."/>
            <person name="Lee H.Y."/>
            <person name="Koo N."/>
            <person name="Hong Y."/>
            <person name="Kim R.W."/>
            <person name="Kang W.H."/>
            <person name="Huh J.H."/>
            <person name="Kang B.C."/>
            <person name="Yang T.J."/>
            <person name="Lee Y.H."/>
            <person name="Bennetzen J.L."/>
            <person name="Choi D."/>
        </authorList>
    </citation>
    <scope>NUCLEOTIDE SEQUENCE [LARGE SCALE GENOMIC DNA]</scope>
    <source>
        <strain evidence="6">cv. PBC81</strain>
    </source>
</reference>
<evidence type="ECO:0000256" key="1">
    <source>
        <dbReference type="PROSITE-ProRule" id="PRU00285"/>
    </source>
</evidence>
<name>A0A2G2VW45_CAPBA</name>
<dbReference type="Gene3D" id="2.60.40.790">
    <property type="match status" value="1"/>
</dbReference>
<keyword evidence="3" id="KW-0812">Transmembrane</keyword>
<evidence type="ECO:0000313" key="5">
    <source>
        <dbReference type="EMBL" id="PHT37163.1"/>
    </source>
</evidence>
<dbReference type="EMBL" id="MLFT02000010">
    <property type="protein sequence ID" value="PHT37163.1"/>
    <property type="molecule type" value="Genomic_DNA"/>
</dbReference>
<dbReference type="STRING" id="33114.A0A2G2VW45"/>
<keyword evidence="6" id="KW-1185">Reference proteome</keyword>
<feature type="domain" description="SHSP" evidence="4">
    <location>
        <begin position="7"/>
        <end position="110"/>
    </location>
</feature>
<evidence type="ECO:0000313" key="6">
    <source>
        <dbReference type="Proteomes" id="UP000224567"/>
    </source>
</evidence>
<feature type="transmembrane region" description="Helical" evidence="3">
    <location>
        <begin position="118"/>
        <end position="140"/>
    </location>
</feature>
<gene>
    <name evidence="5" type="ORF">CQW23_24863</name>
</gene>
<keyword evidence="3" id="KW-1133">Transmembrane helix</keyword>
<keyword evidence="3" id="KW-0472">Membrane</keyword>
<comment type="similarity">
    <text evidence="1 2">Belongs to the small heat shock protein (HSP20) family.</text>
</comment>
<evidence type="ECO:0000256" key="3">
    <source>
        <dbReference type="SAM" id="Phobius"/>
    </source>
</evidence>
<proteinExistence type="inferred from homology"/>
<comment type="caution">
    <text evidence="5">The sequence shown here is derived from an EMBL/GenBank/DDBJ whole genome shotgun (WGS) entry which is preliminary data.</text>
</comment>
<sequence>MESKLAGSEGNFEPSYEWQHEEGFDLLLVHLPEFKDKEGLKVQVSNCGVLKISGDRQQKQTRLRFLKEIQVKKNYDKDEIKAKFEKGVLKITLPKKVGEEYELTTTSNKSRFKKFKKVATGVATIVVVVAALSGFAYYIYRTTIIKD</sequence>
<dbReference type="PROSITE" id="PS01031">
    <property type="entry name" value="SHSP"/>
    <property type="match status" value="1"/>
</dbReference>
<dbReference type="SUPFAM" id="SSF49764">
    <property type="entry name" value="HSP20-like chaperones"/>
    <property type="match status" value="1"/>
</dbReference>
<reference evidence="6" key="2">
    <citation type="journal article" date="2017" name="J. Anim. Genet.">
        <title>Multiple reference genome sequences of hot pepper reveal the massive evolution of plant disease resistance genes by retroduplication.</title>
        <authorList>
            <person name="Kim S."/>
            <person name="Park J."/>
            <person name="Yeom S.-I."/>
            <person name="Kim Y.-M."/>
            <person name="Seo E."/>
            <person name="Kim K.-T."/>
            <person name="Kim M.-S."/>
            <person name="Lee J.M."/>
            <person name="Cheong K."/>
            <person name="Shin H.-S."/>
            <person name="Kim S.-B."/>
            <person name="Han K."/>
            <person name="Lee J."/>
            <person name="Park M."/>
            <person name="Lee H.-A."/>
            <person name="Lee H.-Y."/>
            <person name="Lee Y."/>
            <person name="Oh S."/>
            <person name="Lee J.H."/>
            <person name="Choi E."/>
            <person name="Choi E."/>
            <person name="Lee S.E."/>
            <person name="Jeon J."/>
            <person name="Kim H."/>
            <person name="Choi G."/>
            <person name="Song H."/>
            <person name="Lee J."/>
            <person name="Lee S.-C."/>
            <person name="Kwon J.-K."/>
            <person name="Lee H.-Y."/>
            <person name="Koo N."/>
            <person name="Hong Y."/>
            <person name="Kim R.W."/>
            <person name="Kang W.-H."/>
            <person name="Huh J.H."/>
            <person name="Kang B.-C."/>
            <person name="Yang T.-J."/>
            <person name="Lee Y.-H."/>
            <person name="Bennetzen J.L."/>
            <person name="Choi D."/>
        </authorList>
    </citation>
    <scope>NUCLEOTIDE SEQUENCE [LARGE SCALE GENOMIC DNA]</scope>
    <source>
        <strain evidence="6">cv. PBC81</strain>
    </source>
</reference>
<dbReference type="InterPro" id="IPR008978">
    <property type="entry name" value="HSP20-like_chaperone"/>
</dbReference>
<dbReference type="CDD" id="cd06464">
    <property type="entry name" value="ACD_sHsps-like"/>
    <property type="match status" value="1"/>
</dbReference>
<dbReference type="Pfam" id="PF00011">
    <property type="entry name" value="HSP20"/>
    <property type="match status" value="1"/>
</dbReference>
<dbReference type="OrthoDB" id="1431247at2759"/>